<accession>A0A1H0Z1H2</accession>
<reference evidence="3" key="1">
    <citation type="submission" date="2016-10" db="EMBL/GenBank/DDBJ databases">
        <authorList>
            <person name="Varghese N."/>
            <person name="Submissions S."/>
        </authorList>
    </citation>
    <scope>NUCLEOTIDE SEQUENCE [LARGE SCALE GENOMIC DNA]</scope>
    <source>
        <strain evidence="3">DSM 24767</strain>
    </source>
</reference>
<protein>
    <submittedName>
        <fullName evidence="2">Uncharacterized protein</fullName>
    </submittedName>
</protein>
<evidence type="ECO:0000256" key="1">
    <source>
        <dbReference type="SAM" id="MobiDB-lite"/>
    </source>
</evidence>
<dbReference type="RefSeq" id="WP_090375748.1">
    <property type="nucleotide sequence ID" value="NZ_FNLC01000001.1"/>
</dbReference>
<dbReference type="Proteomes" id="UP000198848">
    <property type="component" value="Unassembled WGS sequence"/>
</dbReference>
<feature type="region of interest" description="Disordered" evidence="1">
    <location>
        <begin position="22"/>
        <end position="48"/>
    </location>
</feature>
<proteinExistence type="predicted"/>
<keyword evidence="3" id="KW-1185">Reference proteome</keyword>
<dbReference type="AlphaFoldDB" id="A0A1H0Z1H2"/>
<dbReference type="PROSITE" id="PS51257">
    <property type="entry name" value="PROKAR_LIPOPROTEIN"/>
    <property type="match status" value="1"/>
</dbReference>
<dbReference type="EMBL" id="FNLC01000001">
    <property type="protein sequence ID" value="SDQ21210.1"/>
    <property type="molecule type" value="Genomic_DNA"/>
</dbReference>
<organism evidence="2 3">
    <name type="scientific">Natronobacterium texcoconense</name>
    <dbReference type="NCBI Taxonomy" id="1095778"/>
    <lineage>
        <taxon>Archaea</taxon>
        <taxon>Methanobacteriati</taxon>
        <taxon>Methanobacteriota</taxon>
        <taxon>Stenosarchaea group</taxon>
        <taxon>Halobacteria</taxon>
        <taxon>Halobacteriales</taxon>
        <taxon>Natrialbaceae</taxon>
        <taxon>Natronobacterium</taxon>
    </lineage>
</organism>
<gene>
    <name evidence="2" type="ORF">SAMN04489842_0093</name>
</gene>
<feature type="region of interest" description="Disordered" evidence="1">
    <location>
        <begin position="64"/>
        <end position="105"/>
    </location>
</feature>
<evidence type="ECO:0000313" key="3">
    <source>
        <dbReference type="Proteomes" id="UP000198848"/>
    </source>
</evidence>
<name>A0A1H0Z1H2_NATTX</name>
<dbReference type="STRING" id="1095778.SAMN04489842_0093"/>
<evidence type="ECO:0000313" key="2">
    <source>
        <dbReference type="EMBL" id="SDQ21210.1"/>
    </source>
</evidence>
<sequence>MRRRRLLASVGTILAAGTAGCLARDGPSEERPTIPGIPMNDDETPDDADVELYDTVGIRVLDPESERVHSTSRGNERYAVLGSGDEVDDAVDLDANSNADGPGEERENRIVAYADGTDFAESFLLVVEIHTSSAPDLLPESIERTDDGLRVSLSLTDPNQWTDDRVPHAVLFRIDDEAPSPDGISIDVSGYQ</sequence>